<evidence type="ECO:0000313" key="3">
    <source>
        <dbReference type="Proteomes" id="UP000017973"/>
    </source>
</evidence>
<gene>
    <name evidence="2" type="ORF">T458_12885</name>
</gene>
<feature type="transmembrane region" description="Helical" evidence="1">
    <location>
        <begin position="70"/>
        <end position="89"/>
    </location>
</feature>
<keyword evidence="1" id="KW-0812">Transmembrane</keyword>
<sequence length="112" mass="13595">MNLTLILTKHAYERYYERGSNDHMAYYDFQQLLRREASIEMSFLEWNGGPAVYLYQAYWRYELDNVRGQMILITCLGILEFISLSKWVTYEKRKTNRMKSRSLKYKKKVISK</sequence>
<reference evidence="2 3" key="1">
    <citation type="journal article" date="2014" name="Genome Announc.">
        <title>Draft Genome Sequence of Brevibacillus panacihumi Strain W25, a Halotolerant Hydrocarbon-Degrading Bacterium.</title>
        <authorList>
            <person name="Wang X."/>
            <person name="Jin D."/>
            <person name="Zhou L."/>
            <person name="Wu L."/>
            <person name="An W."/>
            <person name="Chen Y."/>
            <person name="Zhao L."/>
        </authorList>
    </citation>
    <scope>NUCLEOTIDE SEQUENCE [LARGE SCALE GENOMIC DNA]</scope>
    <source>
        <strain evidence="2 3">W25</strain>
    </source>
</reference>
<evidence type="ECO:0000256" key="1">
    <source>
        <dbReference type="SAM" id="Phobius"/>
    </source>
</evidence>
<dbReference type="AlphaFoldDB" id="V6M9P0"/>
<dbReference type="STRING" id="1408254.T458_12885"/>
<keyword evidence="1" id="KW-1133">Transmembrane helix</keyword>
<dbReference type="EMBL" id="AYJU01000016">
    <property type="protein sequence ID" value="EST54580.1"/>
    <property type="molecule type" value="Genomic_DNA"/>
</dbReference>
<dbReference type="HOGENOM" id="CLU_2141098_0_0_9"/>
<protein>
    <submittedName>
        <fullName evidence="2">Uncharacterized protein</fullName>
    </submittedName>
</protein>
<comment type="caution">
    <text evidence="2">The sequence shown here is derived from an EMBL/GenBank/DDBJ whole genome shotgun (WGS) entry which is preliminary data.</text>
</comment>
<dbReference type="eggNOG" id="ENOG50307A9">
    <property type="taxonomic scope" value="Bacteria"/>
</dbReference>
<accession>V6M9P0</accession>
<proteinExistence type="predicted"/>
<name>V6M9P0_9BACL</name>
<keyword evidence="1" id="KW-0472">Membrane</keyword>
<dbReference type="Proteomes" id="UP000017973">
    <property type="component" value="Unassembled WGS sequence"/>
</dbReference>
<keyword evidence="3" id="KW-1185">Reference proteome</keyword>
<organism evidence="2 3">
    <name type="scientific">Brevibacillus panacihumi W25</name>
    <dbReference type="NCBI Taxonomy" id="1408254"/>
    <lineage>
        <taxon>Bacteria</taxon>
        <taxon>Bacillati</taxon>
        <taxon>Bacillota</taxon>
        <taxon>Bacilli</taxon>
        <taxon>Bacillales</taxon>
        <taxon>Paenibacillaceae</taxon>
        <taxon>Brevibacillus</taxon>
    </lineage>
</organism>
<evidence type="ECO:0000313" key="2">
    <source>
        <dbReference type="EMBL" id="EST54580.1"/>
    </source>
</evidence>